<accession>A0A9P9ARS1</accession>
<gene>
    <name evidence="1" type="ORF">B0T10DRAFT_68065</name>
</gene>
<organism evidence="1 2">
    <name type="scientific">Thelonectria olida</name>
    <dbReference type="NCBI Taxonomy" id="1576542"/>
    <lineage>
        <taxon>Eukaryota</taxon>
        <taxon>Fungi</taxon>
        <taxon>Dikarya</taxon>
        <taxon>Ascomycota</taxon>
        <taxon>Pezizomycotina</taxon>
        <taxon>Sordariomycetes</taxon>
        <taxon>Hypocreomycetidae</taxon>
        <taxon>Hypocreales</taxon>
        <taxon>Nectriaceae</taxon>
        <taxon>Thelonectria</taxon>
    </lineage>
</organism>
<protein>
    <submittedName>
        <fullName evidence="1">Uncharacterized protein</fullName>
    </submittedName>
</protein>
<proteinExistence type="predicted"/>
<dbReference type="Proteomes" id="UP000777438">
    <property type="component" value="Unassembled WGS sequence"/>
</dbReference>
<dbReference type="EMBL" id="JAGPYM010000013">
    <property type="protein sequence ID" value="KAH6888100.1"/>
    <property type="molecule type" value="Genomic_DNA"/>
</dbReference>
<reference evidence="1 2" key="1">
    <citation type="journal article" date="2021" name="Nat. Commun.">
        <title>Genetic determinants of endophytism in the Arabidopsis root mycobiome.</title>
        <authorList>
            <person name="Mesny F."/>
            <person name="Miyauchi S."/>
            <person name="Thiergart T."/>
            <person name="Pickel B."/>
            <person name="Atanasova L."/>
            <person name="Karlsson M."/>
            <person name="Huettel B."/>
            <person name="Barry K.W."/>
            <person name="Haridas S."/>
            <person name="Chen C."/>
            <person name="Bauer D."/>
            <person name="Andreopoulos W."/>
            <person name="Pangilinan J."/>
            <person name="LaButti K."/>
            <person name="Riley R."/>
            <person name="Lipzen A."/>
            <person name="Clum A."/>
            <person name="Drula E."/>
            <person name="Henrissat B."/>
            <person name="Kohler A."/>
            <person name="Grigoriev I.V."/>
            <person name="Martin F.M."/>
            <person name="Hacquard S."/>
        </authorList>
    </citation>
    <scope>NUCLEOTIDE SEQUENCE [LARGE SCALE GENOMIC DNA]</scope>
    <source>
        <strain evidence="1 2">MPI-CAGE-CH-0241</strain>
    </source>
</reference>
<sequence>MYTQPVLDHVFSRNRARVIRDEFVKAQQVTMQECLLPNVCKIFPPFSSDVASSSRANEETIQLERARSRPGGGVAISSNPSCYFLTCCSSLSNHIVRAADVLWVTPQYGKASLSRWCLKHKMPNRRVSTAMSAQHVALLCDSVYRDIVSCKMQQRTLVRVCSLLNVRQHQAGICYIFLPAGNIMTPKRESLFSPVTQPIRRINAGFAVRRGRKSRQPWLASV</sequence>
<dbReference type="AlphaFoldDB" id="A0A9P9ARS1"/>
<evidence type="ECO:0000313" key="2">
    <source>
        <dbReference type="Proteomes" id="UP000777438"/>
    </source>
</evidence>
<name>A0A9P9ARS1_9HYPO</name>
<keyword evidence="2" id="KW-1185">Reference proteome</keyword>
<comment type="caution">
    <text evidence="1">The sequence shown here is derived from an EMBL/GenBank/DDBJ whole genome shotgun (WGS) entry which is preliminary data.</text>
</comment>
<evidence type="ECO:0000313" key="1">
    <source>
        <dbReference type="EMBL" id="KAH6888100.1"/>
    </source>
</evidence>